<keyword evidence="1" id="KW-0472">Membrane</keyword>
<comment type="caution">
    <text evidence="2">The sequence shown here is derived from an EMBL/GenBank/DDBJ whole genome shotgun (WGS) entry which is preliminary data.</text>
</comment>
<reference evidence="2 3" key="1">
    <citation type="submission" date="2019-06" db="EMBL/GenBank/DDBJ databases">
        <authorList>
            <person name="Li F."/>
        </authorList>
    </citation>
    <scope>NUCLEOTIDE SEQUENCE [LARGE SCALE GENOMIC DNA]</scope>
    <source>
        <strain evidence="2 3">10F1D-1</strain>
    </source>
</reference>
<proteinExistence type="predicted"/>
<protein>
    <submittedName>
        <fullName evidence="2">Uncharacterized protein</fullName>
    </submittedName>
</protein>
<keyword evidence="1" id="KW-0812">Transmembrane</keyword>
<name>A0A506Y2S6_9MICO</name>
<sequence length="199" mass="20793">MSRSDRGAVGAAVARRFVEPARALPLRWGSYRPRLIGGLALIVAGGVAIAGSNTFQLLLLLAGSTAHIVGWGIIPSDGWRRVVAALPATLGCWMALPGPRYLAVLVLPFAAWLLVRHRPPLAWLTAPLVVIAAIGVALAIGELESGAPGAYRWMLPGTAVMAAVLVGCASLARAIHAGLDRSRRNGMQGMPSRRATGDL</sequence>
<feature type="transmembrane region" description="Helical" evidence="1">
    <location>
        <begin position="33"/>
        <end position="50"/>
    </location>
</feature>
<gene>
    <name evidence="2" type="ORF">FJ657_14045</name>
</gene>
<dbReference type="AlphaFoldDB" id="A0A506Y2S6"/>
<accession>A0A506Y2S6</accession>
<dbReference type="RefSeq" id="WP_141164336.1">
    <property type="nucleotide sequence ID" value="NZ_VHQG01000004.1"/>
</dbReference>
<evidence type="ECO:0000313" key="3">
    <source>
        <dbReference type="Proteomes" id="UP000316252"/>
    </source>
</evidence>
<keyword evidence="1" id="KW-1133">Transmembrane helix</keyword>
<feature type="transmembrane region" description="Helical" evidence="1">
    <location>
        <begin position="121"/>
        <end position="141"/>
    </location>
</feature>
<dbReference type="OrthoDB" id="5115602at2"/>
<organism evidence="2 3">
    <name type="scientific">Schumannella soli</name>
    <dbReference type="NCBI Taxonomy" id="2590779"/>
    <lineage>
        <taxon>Bacteria</taxon>
        <taxon>Bacillati</taxon>
        <taxon>Actinomycetota</taxon>
        <taxon>Actinomycetes</taxon>
        <taxon>Micrococcales</taxon>
        <taxon>Microbacteriaceae</taxon>
        <taxon>Schumannella</taxon>
    </lineage>
</organism>
<dbReference type="Proteomes" id="UP000316252">
    <property type="component" value="Unassembled WGS sequence"/>
</dbReference>
<dbReference type="EMBL" id="VHQG01000004">
    <property type="protein sequence ID" value="TPW74699.1"/>
    <property type="molecule type" value="Genomic_DNA"/>
</dbReference>
<evidence type="ECO:0000313" key="2">
    <source>
        <dbReference type="EMBL" id="TPW74699.1"/>
    </source>
</evidence>
<feature type="transmembrane region" description="Helical" evidence="1">
    <location>
        <begin position="94"/>
        <end position="114"/>
    </location>
</feature>
<evidence type="ECO:0000256" key="1">
    <source>
        <dbReference type="SAM" id="Phobius"/>
    </source>
</evidence>
<feature type="transmembrane region" description="Helical" evidence="1">
    <location>
        <begin position="153"/>
        <end position="175"/>
    </location>
</feature>
<keyword evidence="3" id="KW-1185">Reference proteome</keyword>